<dbReference type="InterPro" id="IPR036866">
    <property type="entry name" value="RibonucZ/Hydroxyglut_hydro"/>
</dbReference>
<dbReference type="OrthoDB" id="9788263at2"/>
<evidence type="ECO:0000313" key="3">
    <source>
        <dbReference type="EMBL" id="SEL94231.1"/>
    </source>
</evidence>
<feature type="compositionally biased region" description="Basic and acidic residues" evidence="1">
    <location>
        <begin position="1"/>
        <end position="19"/>
    </location>
</feature>
<accession>A0A1H7UBA4</accession>
<dbReference type="InterPro" id="IPR041516">
    <property type="entry name" value="LACTB2_WH"/>
</dbReference>
<dbReference type="SMART" id="SM00849">
    <property type="entry name" value="Lactamase_B"/>
    <property type="match status" value="1"/>
</dbReference>
<dbReference type="CDD" id="cd16278">
    <property type="entry name" value="metallo-hydrolase-like_MBL-fold"/>
    <property type="match status" value="1"/>
</dbReference>
<feature type="domain" description="Metallo-beta-lactamase" evidence="2">
    <location>
        <begin position="47"/>
        <end position="224"/>
    </location>
</feature>
<proteinExistence type="predicted"/>
<dbReference type="STRING" id="1036779.SAMN04515666_106199"/>
<evidence type="ECO:0000259" key="2">
    <source>
        <dbReference type="SMART" id="SM00849"/>
    </source>
</evidence>
<dbReference type="Proteomes" id="UP000199664">
    <property type="component" value="Unassembled WGS sequence"/>
</dbReference>
<reference evidence="4" key="1">
    <citation type="submission" date="2016-10" db="EMBL/GenBank/DDBJ databases">
        <authorList>
            <person name="Varghese N."/>
            <person name="Submissions S."/>
        </authorList>
    </citation>
    <scope>NUCLEOTIDE SEQUENCE [LARGE SCALE GENOMIC DNA]</scope>
    <source>
        <strain evidence="4">LMG 26383,CCUG 61248,R- 45681</strain>
    </source>
</reference>
<evidence type="ECO:0000313" key="4">
    <source>
        <dbReference type="Proteomes" id="UP000199664"/>
    </source>
</evidence>
<dbReference type="RefSeq" id="WP_091837588.1">
    <property type="nucleotide sequence ID" value="NZ_FOAN01000006.1"/>
</dbReference>
<dbReference type="PANTHER" id="PTHR23131">
    <property type="entry name" value="ENDORIBONUCLEASE LACTB2"/>
    <property type="match status" value="1"/>
</dbReference>
<feature type="region of interest" description="Disordered" evidence="1">
    <location>
        <begin position="1"/>
        <end position="22"/>
    </location>
</feature>
<dbReference type="Pfam" id="PF17778">
    <property type="entry name" value="WHD_BLACT"/>
    <property type="match status" value="1"/>
</dbReference>
<dbReference type="Gene3D" id="1.10.10.10">
    <property type="entry name" value="Winged helix-like DNA-binding domain superfamily/Winged helix DNA-binding domain"/>
    <property type="match status" value="1"/>
</dbReference>
<protein>
    <submittedName>
        <fullName evidence="3">Glyoxylase, beta-lactamase superfamily II</fullName>
    </submittedName>
</protein>
<dbReference type="PANTHER" id="PTHR23131:SF0">
    <property type="entry name" value="ENDORIBONUCLEASE LACTB2"/>
    <property type="match status" value="1"/>
</dbReference>
<dbReference type="InterPro" id="IPR050662">
    <property type="entry name" value="Sec-metab_biosynth-thioest"/>
</dbReference>
<organism evidence="3 4">
    <name type="scientific">Bosea lupini</name>
    <dbReference type="NCBI Taxonomy" id="1036779"/>
    <lineage>
        <taxon>Bacteria</taxon>
        <taxon>Pseudomonadati</taxon>
        <taxon>Pseudomonadota</taxon>
        <taxon>Alphaproteobacteria</taxon>
        <taxon>Hyphomicrobiales</taxon>
        <taxon>Boseaceae</taxon>
        <taxon>Bosea</taxon>
    </lineage>
</organism>
<sequence>MTSADKDTADEPLDFDRDPGAASGELVQLSPLVRRLIAGNGGPMTFTGTCSYIVGRGRIAIIDPGPDDPGHVEALLAAIAGETVTDIVITHTHRDHSPAARALKTATGARIVGCGLHRPARELVLGEINPLDASADRDYAPDLIMAEGDAVSGPGWTLQALETPGHTANHLAFALPEETTLFSGDHVMAWSTTIVAPPDGSMVAYMASIEKLRGREDRLYWPGHGGPVREPQRFLRGLVQHRRLREAAIVSRLQAGDETIAEMVPPIYQELPPRLLGAASLSVLAQLEDLVERGVVICDDGAPLLASRYRLA</sequence>
<dbReference type="InterPro" id="IPR001279">
    <property type="entry name" value="Metallo-B-lactamas"/>
</dbReference>
<dbReference type="InterPro" id="IPR036388">
    <property type="entry name" value="WH-like_DNA-bd_sf"/>
</dbReference>
<evidence type="ECO:0000256" key="1">
    <source>
        <dbReference type="SAM" id="MobiDB-lite"/>
    </source>
</evidence>
<dbReference type="EMBL" id="FOAN01000006">
    <property type="protein sequence ID" value="SEL94231.1"/>
    <property type="molecule type" value="Genomic_DNA"/>
</dbReference>
<keyword evidence="4" id="KW-1185">Reference proteome</keyword>
<dbReference type="SUPFAM" id="SSF56281">
    <property type="entry name" value="Metallo-hydrolase/oxidoreductase"/>
    <property type="match status" value="1"/>
</dbReference>
<dbReference type="AlphaFoldDB" id="A0A1H7UBA4"/>
<dbReference type="Pfam" id="PF00753">
    <property type="entry name" value="Lactamase_B"/>
    <property type="match status" value="1"/>
</dbReference>
<gene>
    <name evidence="3" type="ORF">SAMN04515666_106199</name>
</gene>
<dbReference type="Gene3D" id="3.60.15.10">
    <property type="entry name" value="Ribonuclease Z/Hydroxyacylglutathione hydrolase-like"/>
    <property type="match status" value="1"/>
</dbReference>
<name>A0A1H7UBA4_9HYPH</name>